<dbReference type="Pfam" id="PF08568">
    <property type="entry name" value="Kinetochor_Ybp2"/>
    <property type="match status" value="1"/>
</dbReference>
<gene>
    <name evidence="2" type="ORF">GOMPHAMPRED_004741</name>
</gene>
<dbReference type="EMBL" id="CAJPDQ010000003">
    <property type="protein sequence ID" value="CAF9906490.1"/>
    <property type="molecule type" value="Genomic_DNA"/>
</dbReference>
<dbReference type="InterPro" id="IPR040347">
    <property type="entry name" value="YBP1/2"/>
</dbReference>
<dbReference type="GO" id="GO:0005737">
    <property type="term" value="C:cytoplasm"/>
    <property type="evidence" value="ECO:0007669"/>
    <property type="project" value="TreeGrafter"/>
</dbReference>
<dbReference type="OrthoDB" id="5396786at2759"/>
<organism evidence="2 3">
    <name type="scientific">Gomphillus americanus</name>
    <dbReference type="NCBI Taxonomy" id="1940652"/>
    <lineage>
        <taxon>Eukaryota</taxon>
        <taxon>Fungi</taxon>
        <taxon>Dikarya</taxon>
        <taxon>Ascomycota</taxon>
        <taxon>Pezizomycotina</taxon>
        <taxon>Lecanoromycetes</taxon>
        <taxon>OSLEUM clade</taxon>
        <taxon>Ostropomycetidae</taxon>
        <taxon>Ostropales</taxon>
        <taxon>Graphidaceae</taxon>
        <taxon>Gomphilloideae</taxon>
        <taxon>Gomphillus</taxon>
    </lineage>
</organism>
<comment type="caution">
    <text evidence="2">The sequence shown here is derived from an EMBL/GenBank/DDBJ whole genome shotgun (WGS) entry which is preliminary data.</text>
</comment>
<dbReference type="PANTHER" id="PTHR28020">
    <property type="entry name" value="YAP1-BINDING PROTEIN 1-RELATED"/>
    <property type="match status" value="1"/>
</dbReference>
<accession>A0A8H3I412</accession>
<dbReference type="Proteomes" id="UP000664169">
    <property type="component" value="Unassembled WGS sequence"/>
</dbReference>
<name>A0A8H3I412_9LECA</name>
<protein>
    <recommendedName>
        <fullName evidence="4">DUF1760-domain-containing protein</fullName>
    </recommendedName>
</protein>
<feature type="compositionally biased region" description="Basic and acidic residues" evidence="1">
    <location>
        <begin position="96"/>
        <end position="116"/>
    </location>
</feature>
<proteinExistence type="predicted"/>
<evidence type="ECO:0000313" key="2">
    <source>
        <dbReference type="EMBL" id="CAF9906490.1"/>
    </source>
</evidence>
<reference evidence="2" key="1">
    <citation type="submission" date="2021-03" db="EMBL/GenBank/DDBJ databases">
        <authorList>
            <person name="Tagirdzhanova G."/>
        </authorList>
    </citation>
    <scope>NUCLEOTIDE SEQUENCE</scope>
</reference>
<dbReference type="PANTHER" id="PTHR28020:SF1">
    <property type="entry name" value="YAP1-BINDING PROTEIN 1-RELATED"/>
    <property type="match status" value="1"/>
</dbReference>
<keyword evidence="3" id="KW-1185">Reference proteome</keyword>
<dbReference type="GO" id="GO:0034599">
    <property type="term" value="P:cellular response to oxidative stress"/>
    <property type="evidence" value="ECO:0007669"/>
    <property type="project" value="InterPro"/>
</dbReference>
<evidence type="ECO:0000313" key="3">
    <source>
        <dbReference type="Proteomes" id="UP000664169"/>
    </source>
</evidence>
<evidence type="ECO:0008006" key="4">
    <source>
        <dbReference type="Google" id="ProtNLM"/>
    </source>
</evidence>
<dbReference type="InterPro" id="IPR013877">
    <property type="entry name" value="YAP-bd/ALF4/Glomulin"/>
</dbReference>
<sequence length="637" mass="70884">MTEQEENPLVAALPPETDYLTYLTIVDYNLNKQQLPLLHDLLQDTKLTTNIGWDLVHLLLPLLPESEQCLQDIALLGNPRETVLKVAELLESLGQHGDDVAEGASHDDDNEKGQEKESDDSAAQDDLLSLQFQSLSHMLCILHPRIKTKNPSRFLTTSLKSVIRAFSSLQEIPHTGNPRERLQSATRAILMIVKSMSGSKRPHLPPRRTQSEIPLVRRGNAAPDPEGYEEAPAPGETILQNQILQSFLIQALEVYIQSLEPIGSVDSALAWSSRYYERTKPIPGKPKFAQEYEVEEELERADATINQLLSLAEGDLQISWDKVLKHALSEANPDTPSDSVFTIADFPAPRPGFLYALAARAATNLQHDRAIPFDISIFPEHALLLELFVDDLSNDIDGDALTILGRAALDAHGLGEWETRAEFNQYLQRLSQLAASSGLPNIASQASELTATILHSHPSSDARFDFIQDTLENCPYPELKEAAIFWLKDEILTVFDLSKSNSIPEQNEELPAAAAFGETSNIFKLPETLKTAAMYIFKQPAIQETNETVPVTTAKFWLAALNLYYLLCASKQLYEALEIRSLNIELGIDNSFVSALETIVQESKGTSQERAGEGYRAFLPLIDDALIRIRDVKARME</sequence>
<feature type="region of interest" description="Disordered" evidence="1">
    <location>
        <begin position="96"/>
        <end position="122"/>
    </location>
</feature>
<evidence type="ECO:0000256" key="1">
    <source>
        <dbReference type="SAM" id="MobiDB-lite"/>
    </source>
</evidence>
<dbReference type="AlphaFoldDB" id="A0A8H3I412"/>